<dbReference type="InterPro" id="IPR005046">
    <property type="entry name" value="DUF285"/>
</dbReference>
<dbReference type="GO" id="GO:0005509">
    <property type="term" value="F:calcium ion binding"/>
    <property type="evidence" value="ECO:0007669"/>
    <property type="project" value="InterPro"/>
</dbReference>
<dbReference type="EMBL" id="OMOJ01000001">
    <property type="protein sequence ID" value="SPF78212.1"/>
    <property type="molecule type" value="Genomic_DNA"/>
</dbReference>
<dbReference type="NCBIfam" id="TIGR02167">
    <property type="entry name" value="Liste_lipo_26"/>
    <property type="match status" value="2"/>
</dbReference>
<dbReference type="InterPro" id="IPR011049">
    <property type="entry name" value="Serralysin-like_metalloprot_C"/>
</dbReference>
<protein>
    <submittedName>
        <fullName evidence="3">Leukotoxin</fullName>
    </submittedName>
</protein>
<dbReference type="PANTHER" id="PTHR38340:SF1">
    <property type="entry name" value="S-LAYER PROTEIN"/>
    <property type="match status" value="1"/>
</dbReference>
<keyword evidence="4" id="KW-1185">Reference proteome</keyword>
<comment type="subcellular location">
    <subcellularLocation>
        <location evidence="1">Secreted</location>
    </subcellularLocation>
</comment>
<evidence type="ECO:0000313" key="4">
    <source>
        <dbReference type="Proteomes" id="UP000244904"/>
    </source>
</evidence>
<keyword evidence="2" id="KW-0964">Secreted</keyword>
<dbReference type="Pfam" id="PF03382">
    <property type="entry name" value="DUF285"/>
    <property type="match status" value="2"/>
</dbReference>
<dbReference type="SUPFAM" id="SSF51120">
    <property type="entry name" value="beta-Roll"/>
    <property type="match status" value="2"/>
</dbReference>
<dbReference type="InterPro" id="IPR050557">
    <property type="entry name" value="RTX_toxin/Mannuronan_C5-epim"/>
</dbReference>
<sequence>MTIPAPSTNLNSYFALSAVSVPYPGEPYNPFTAEVVDWDTSAVTAMVRTFSGTLNNNPALPPYLNPFNLDISGWDTSNVTSMAGMFRLTSAFDQDIGGWDTSQVTRMDSMFSRAAVFNQDISNWDVSSVELFQSMFFEAEAFDQNLGAWDISSARSLGGIFSDSGMSLANYDATLEGWARLDEGETQIPTGLSLGANGVLYSNIDARQTLIEDYGWIVGGTYAFAGSSDADTIDGAASLYRIETDGLTGDDHIIGSDFGDRLAGDDGADTLEGGLGLDTLIGGDGDDVIFGARQGDAAGDLADRLFGGAGNDSLDGGYGNDELRGDAGNDTLIGGFGADTLIGGADDDELSGNAMGDVLFGGGGDDFLNGGFGFDRLNGGAGADRFFHTGAEGHGTDWVQDYDASEGDMLMFGSTATTADFIVQTATTSGAGGTVAEAFVTHSPSGQILWALVDGAAQGQIWVQASGTSFDLLA</sequence>
<dbReference type="AlphaFoldDB" id="A0A2R8AQ93"/>
<dbReference type="Proteomes" id="UP000244904">
    <property type="component" value="Unassembled WGS sequence"/>
</dbReference>
<organism evidence="3 4">
    <name type="scientific">Pseudoprimorskyibacter insulae</name>
    <dbReference type="NCBI Taxonomy" id="1695997"/>
    <lineage>
        <taxon>Bacteria</taxon>
        <taxon>Pseudomonadati</taxon>
        <taxon>Pseudomonadota</taxon>
        <taxon>Alphaproteobacteria</taxon>
        <taxon>Rhodobacterales</taxon>
        <taxon>Paracoccaceae</taxon>
        <taxon>Pseudoprimorskyibacter</taxon>
    </lineage>
</organism>
<dbReference type="InterPro" id="IPR018511">
    <property type="entry name" value="Hemolysin-typ_Ca-bd_CS"/>
</dbReference>
<evidence type="ECO:0000313" key="3">
    <source>
        <dbReference type="EMBL" id="SPF78212.1"/>
    </source>
</evidence>
<dbReference type="PRINTS" id="PR00313">
    <property type="entry name" value="CABNDNGRPT"/>
</dbReference>
<dbReference type="InterPro" id="IPR011889">
    <property type="entry name" value="Liste_lipo_26"/>
</dbReference>
<reference evidence="4" key="1">
    <citation type="submission" date="2018-03" db="EMBL/GenBank/DDBJ databases">
        <authorList>
            <person name="Rodrigo-Torres L."/>
            <person name="Arahal R. D."/>
            <person name="Lucena T."/>
        </authorList>
    </citation>
    <scope>NUCLEOTIDE SEQUENCE [LARGE SCALE GENOMIC DNA]</scope>
    <source>
        <strain evidence="4">CECT 8871</strain>
    </source>
</reference>
<accession>A0A2R8AQ93</accession>
<dbReference type="Pfam" id="PF00353">
    <property type="entry name" value="HemolysinCabind"/>
    <property type="match status" value="3"/>
</dbReference>
<dbReference type="Gene3D" id="2.150.10.10">
    <property type="entry name" value="Serralysin-like metalloprotease, C-terminal"/>
    <property type="match status" value="3"/>
</dbReference>
<name>A0A2R8AQ93_9RHOB</name>
<gene>
    <name evidence="3" type="primary">ltxA_9</name>
    <name evidence="3" type="ORF">PRI8871_00805</name>
</gene>
<evidence type="ECO:0000256" key="1">
    <source>
        <dbReference type="ARBA" id="ARBA00004613"/>
    </source>
</evidence>
<evidence type="ECO:0000256" key="2">
    <source>
        <dbReference type="ARBA" id="ARBA00022525"/>
    </source>
</evidence>
<dbReference type="InterPro" id="IPR001343">
    <property type="entry name" value="Hemolysn_Ca-bd"/>
</dbReference>
<dbReference type="PROSITE" id="PS00330">
    <property type="entry name" value="HEMOLYSIN_CALCIUM"/>
    <property type="match status" value="4"/>
</dbReference>
<dbReference type="PANTHER" id="PTHR38340">
    <property type="entry name" value="S-LAYER PROTEIN"/>
    <property type="match status" value="1"/>
</dbReference>
<dbReference type="GO" id="GO:0005576">
    <property type="term" value="C:extracellular region"/>
    <property type="evidence" value="ECO:0007669"/>
    <property type="project" value="UniProtKB-SubCell"/>
</dbReference>
<proteinExistence type="predicted"/>